<dbReference type="GO" id="GO:0016757">
    <property type="term" value="F:glycosyltransferase activity"/>
    <property type="evidence" value="ECO:0007669"/>
    <property type="project" value="UniProtKB-KW"/>
</dbReference>
<dbReference type="PANTHER" id="PTHR43179">
    <property type="entry name" value="RHAMNOSYLTRANSFERASE WBBL"/>
    <property type="match status" value="1"/>
</dbReference>
<dbReference type="PANTHER" id="PTHR43179:SF12">
    <property type="entry name" value="GALACTOFURANOSYLTRANSFERASE GLFT2"/>
    <property type="match status" value="1"/>
</dbReference>
<reference evidence="5 6" key="1">
    <citation type="journal article" date="2016" name="Nat. Commun.">
        <title>Thousands of microbial genomes shed light on interconnected biogeochemical processes in an aquifer system.</title>
        <authorList>
            <person name="Anantharaman K."/>
            <person name="Brown C.T."/>
            <person name="Hug L.A."/>
            <person name="Sharon I."/>
            <person name="Castelle C.J."/>
            <person name="Probst A.J."/>
            <person name="Thomas B.C."/>
            <person name="Singh A."/>
            <person name="Wilkins M.J."/>
            <person name="Karaoz U."/>
            <person name="Brodie E.L."/>
            <person name="Williams K.H."/>
            <person name="Hubbard S.S."/>
            <person name="Banfield J.F."/>
        </authorList>
    </citation>
    <scope>NUCLEOTIDE SEQUENCE [LARGE SCALE GENOMIC DNA]</scope>
</reference>
<name>A0A1F7YX89_9BACT</name>
<comment type="caution">
    <text evidence="5">The sequence shown here is derived from an EMBL/GenBank/DDBJ whole genome shotgun (WGS) entry which is preliminary data.</text>
</comment>
<dbReference type="SUPFAM" id="SSF53448">
    <property type="entry name" value="Nucleotide-diphospho-sugar transferases"/>
    <property type="match status" value="1"/>
</dbReference>
<evidence type="ECO:0000313" key="6">
    <source>
        <dbReference type="Proteomes" id="UP000178870"/>
    </source>
</evidence>
<protein>
    <recommendedName>
        <fullName evidence="4">Glycosyltransferase 2-like domain-containing protein</fullName>
    </recommendedName>
</protein>
<dbReference type="AlphaFoldDB" id="A0A1F7YX89"/>
<evidence type="ECO:0000313" key="5">
    <source>
        <dbReference type="EMBL" id="OGM31952.1"/>
    </source>
</evidence>
<comment type="similarity">
    <text evidence="1">Belongs to the glycosyltransferase 2 family.</text>
</comment>
<keyword evidence="3" id="KW-0808">Transferase</keyword>
<evidence type="ECO:0000256" key="2">
    <source>
        <dbReference type="ARBA" id="ARBA00022676"/>
    </source>
</evidence>
<dbReference type="Proteomes" id="UP000178870">
    <property type="component" value="Unassembled WGS sequence"/>
</dbReference>
<dbReference type="InterPro" id="IPR001173">
    <property type="entry name" value="Glyco_trans_2-like"/>
</dbReference>
<evidence type="ECO:0000256" key="1">
    <source>
        <dbReference type="ARBA" id="ARBA00006739"/>
    </source>
</evidence>
<dbReference type="Pfam" id="PF00535">
    <property type="entry name" value="Glycos_transf_2"/>
    <property type="match status" value="1"/>
</dbReference>
<feature type="domain" description="Glycosyltransferase 2-like" evidence="4">
    <location>
        <begin position="8"/>
        <end position="115"/>
    </location>
</feature>
<organism evidence="5 6">
    <name type="scientific">Candidatus Woesebacteria bacterium RIFCSPHIGHO2_01_FULL_44_21</name>
    <dbReference type="NCBI Taxonomy" id="1802503"/>
    <lineage>
        <taxon>Bacteria</taxon>
        <taxon>Candidatus Woeseibacteriota</taxon>
    </lineage>
</organism>
<evidence type="ECO:0000256" key="3">
    <source>
        <dbReference type="ARBA" id="ARBA00022679"/>
    </source>
</evidence>
<proteinExistence type="inferred from homology"/>
<dbReference type="Gene3D" id="3.90.550.10">
    <property type="entry name" value="Spore Coat Polysaccharide Biosynthesis Protein SpsA, Chain A"/>
    <property type="match status" value="1"/>
</dbReference>
<dbReference type="CDD" id="cd04186">
    <property type="entry name" value="GT_2_like_c"/>
    <property type="match status" value="1"/>
</dbReference>
<accession>A0A1F7YX89</accession>
<dbReference type="EMBL" id="MGGP01000019">
    <property type="protein sequence ID" value="OGM31952.1"/>
    <property type="molecule type" value="Genomic_DNA"/>
</dbReference>
<keyword evidence="2" id="KW-0328">Glycosyltransferase</keyword>
<sequence>MSKSITVSVVIPNWNGAQLLAKNLPSVLKAKENLKNKIVEVIVVDDGSADNSIEILKQSFKDVKLVQHTANRGFSAAVNTGVRFAKGTHVCLLNTDVIPSHSFLDSAINCFRDEKVFGITLHEEGYGPAVGYFDGYFKHSGGSESDEIQETFWANGGSSIFSKAIWKELKGLDGELYDPFYWEDVDLGYRARKRGYTLFWVPEAKVVHAHESVINQNNFRKKYLNIIKERNELLFIWKNITSKRLFKLHLKELFNRLKRHPGYIRVVFAAALKCGLVRRRRNREKLEAVVSDEAVFAKFS</sequence>
<evidence type="ECO:0000259" key="4">
    <source>
        <dbReference type="Pfam" id="PF00535"/>
    </source>
</evidence>
<gene>
    <name evidence="5" type="ORF">A2803_02590</name>
</gene>
<dbReference type="InterPro" id="IPR029044">
    <property type="entry name" value="Nucleotide-diphossugar_trans"/>
</dbReference>